<dbReference type="EMBL" id="ML976615">
    <property type="protein sequence ID" value="KAF1848948.1"/>
    <property type="molecule type" value="Genomic_DNA"/>
</dbReference>
<proteinExistence type="predicted"/>
<gene>
    <name evidence="1" type="ORF">K460DRAFT_375720</name>
</gene>
<sequence length="380" mass="42260">MSQPRSKFSQQIKDQKELEIIELDESAFVDAKGFEETMGRPIFTRALIEQAANDVEQAREGVSRTANQLSDASLVLGAGARVGQISLPVSYMYWVNTFTLAEGGNTVAPHRPYYIGSNNEKTIFSATPTFKPNDPDHPLRKHVASMPDPPELKLIEGYEAALLASPFWAGVRQRLDNLQVRIENIVCMALGTPFRYDDMGNYAETVSDRRCTQHLLACAISKYLSQRYYASSAPSPSSQTPIPIVAHDPSYNFNALSILSRLSPPITIVSDPHQYLSITPSTLIIAIGIPVFVPIYEIAADICFPSGPAALLCYEIWEHPWHKQGKTMGLDQWTPRVGKMLELYAAEWLGSEAVDADPEVAGENAIHAWAQNLFWYARKE</sequence>
<accession>A0A9P4LBT6</accession>
<keyword evidence="2" id="KW-1185">Reference proteome</keyword>
<organism evidence="1 2">
    <name type="scientific">Cucurbitaria berberidis CBS 394.84</name>
    <dbReference type="NCBI Taxonomy" id="1168544"/>
    <lineage>
        <taxon>Eukaryota</taxon>
        <taxon>Fungi</taxon>
        <taxon>Dikarya</taxon>
        <taxon>Ascomycota</taxon>
        <taxon>Pezizomycotina</taxon>
        <taxon>Dothideomycetes</taxon>
        <taxon>Pleosporomycetidae</taxon>
        <taxon>Pleosporales</taxon>
        <taxon>Pleosporineae</taxon>
        <taxon>Cucurbitariaceae</taxon>
        <taxon>Cucurbitaria</taxon>
    </lineage>
</organism>
<evidence type="ECO:0008006" key="3">
    <source>
        <dbReference type="Google" id="ProtNLM"/>
    </source>
</evidence>
<evidence type="ECO:0000313" key="1">
    <source>
        <dbReference type="EMBL" id="KAF1848948.1"/>
    </source>
</evidence>
<comment type="caution">
    <text evidence="1">The sequence shown here is derived from an EMBL/GenBank/DDBJ whole genome shotgun (WGS) entry which is preliminary data.</text>
</comment>
<dbReference type="Proteomes" id="UP000800039">
    <property type="component" value="Unassembled WGS sequence"/>
</dbReference>
<dbReference type="PANTHER" id="PTHR42080:SF1">
    <property type="entry name" value="SRR1-LIKE DOMAIN-CONTAINING PROTEIN"/>
    <property type="match status" value="1"/>
</dbReference>
<name>A0A9P4LBT6_9PLEO</name>
<dbReference type="AlphaFoldDB" id="A0A9P4LBT6"/>
<reference evidence="1" key="1">
    <citation type="submission" date="2020-01" db="EMBL/GenBank/DDBJ databases">
        <authorList>
            <consortium name="DOE Joint Genome Institute"/>
            <person name="Haridas S."/>
            <person name="Albert R."/>
            <person name="Binder M."/>
            <person name="Bloem J."/>
            <person name="Labutti K."/>
            <person name="Salamov A."/>
            <person name="Andreopoulos B."/>
            <person name="Baker S.E."/>
            <person name="Barry K."/>
            <person name="Bills G."/>
            <person name="Bluhm B.H."/>
            <person name="Cannon C."/>
            <person name="Castanera R."/>
            <person name="Culley D.E."/>
            <person name="Daum C."/>
            <person name="Ezra D."/>
            <person name="Gonzalez J.B."/>
            <person name="Henrissat B."/>
            <person name="Kuo A."/>
            <person name="Liang C."/>
            <person name="Lipzen A."/>
            <person name="Lutzoni F."/>
            <person name="Magnuson J."/>
            <person name="Mondo S."/>
            <person name="Nolan M."/>
            <person name="Ohm R."/>
            <person name="Pangilinan J."/>
            <person name="Park H.-J."/>
            <person name="Ramirez L."/>
            <person name="Alfaro M."/>
            <person name="Sun H."/>
            <person name="Tritt A."/>
            <person name="Yoshinaga Y."/>
            <person name="Zwiers L.-H."/>
            <person name="Turgeon B.G."/>
            <person name="Goodwin S.B."/>
            <person name="Spatafora J.W."/>
            <person name="Crous P.W."/>
            <person name="Grigoriev I.V."/>
        </authorList>
    </citation>
    <scope>NUCLEOTIDE SEQUENCE</scope>
    <source>
        <strain evidence="1">CBS 394.84</strain>
    </source>
</reference>
<dbReference type="GeneID" id="63852049"/>
<evidence type="ECO:0000313" key="2">
    <source>
        <dbReference type="Proteomes" id="UP000800039"/>
    </source>
</evidence>
<protein>
    <recommendedName>
        <fullName evidence="3">SRR1-like domain-containing protein</fullName>
    </recommendedName>
</protein>
<dbReference type="PANTHER" id="PTHR42080">
    <property type="entry name" value="SRR1 DOMAIN-CONTAINING PROTEIN"/>
    <property type="match status" value="1"/>
</dbReference>
<dbReference type="RefSeq" id="XP_040791511.1">
    <property type="nucleotide sequence ID" value="XM_040934798.1"/>
</dbReference>
<dbReference type="OrthoDB" id="3798467at2759"/>